<dbReference type="GO" id="GO:0006518">
    <property type="term" value="P:peptide metabolic process"/>
    <property type="evidence" value="ECO:0007669"/>
    <property type="project" value="TreeGrafter"/>
</dbReference>
<dbReference type="InterPro" id="IPR001567">
    <property type="entry name" value="Pept_M3A_M3B_dom"/>
</dbReference>
<dbReference type="InterPro" id="IPR024079">
    <property type="entry name" value="MetalloPept_cat_dom_sf"/>
</dbReference>
<comment type="similarity">
    <text evidence="1 7">Belongs to the peptidase M3 family.</text>
</comment>
<protein>
    <submittedName>
        <fullName evidence="9">Peptidase family M3</fullName>
    </submittedName>
</protein>
<dbReference type="InterPro" id="IPR024080">
    <property type="entry name" value="Neurolysin/TOP_N"/>
</dbReference>
<dbReference type="Gene3D" id="1.10.1370.10">
    <property type="entry name" value="Neurolysin, domain 3"/>
    <property type="match status" value="1"/>
</dbReference>
<dbReference type="FunFam" id="3.40.390.10:FF:000074">
    <property type="entry name" value="Metalloprotease"/>
    <property type="match status" value="1"/>
</dbReference>
<feature type="domain" description="Peptidase M3A/M3B catalytic" evidence="8">
    <location>
        <begin position="211"/>
        <end position="703"/>
    </location>
</feature>
<dbReference type="InterPro" id="IPR024077">
    <property type="entry name" value="Neurolysin/TOP_dom2"/>
</dbReference>
<evidence type="ECO:0000256" key="5">
    <source>
        <dbReference type="ARBA" id="ARBA00022833"/>
    </source>
</evidence>
<reference evidence="10" key="1">
    <citation type="journal article" date="2015" name="Genome Announc.">
        <title>Draft whole-genome sequence of the biocontrol agent Trichoderma harzianum T6776.</title>
        <authorList>
            <person name="Baroncelli R."/>
            <person name="Piaggeschi G."/>
            <person name="Fiorini L."/>
            <person name="Bertolini E."/>
            <person name="Zapparata A."/>
            <person name="Pe M.E."/>
            <person name="Sarrocco S."/>
            <person name="Vannacci G."/>
        </authorList>
    </citation>
    <scope>NUCLEOTIDE SEQUENCE [LARGE SCALE GENOMIC DNA]</scope>
    <source>
        <strain evidence="10">T6776</strain>
    </source>
</reference>
<organism evidence="9 10">
    <name type="scientific">Trichoderma harzianum</name>
    <name type="common">Hypocrea lixii</name>
    <dbReference type="NCBI Taxonomy" id="5544"/>
    <lineage>
        <taxon>Eukaryota</taxon>
        <taxon>Fungi</taxon>
        <taxon>Dikarya</taxon>
        <taxon>Ascomycota</taxon>
        <taxon>Pezizomycotina</taxon>
        <taxon>Sordariomycetes</taxon>
        <taxon>Hypocreomycetidae</taxon>
        <taxon>Hypocreales</taxon>
        <taxon>Hypocreaceae</taxon>
        <taxon>Trichoderma</taxon>
    </lineage>
</organism>
<dbReference type="GO" id="GO:0005758">
    <property type="term" value="C:mitochondrial intermembrane space"/>
    <property type="evidence" value="ECO:0007669"/>
    <property type="project" value="TreeGrafter"/>
</dbReference>
<dbReference type="InterPro" id="IPR045090">
    <property type="entry name" value="Pept_M3A_M3B"/>
</dbReference>
<dbReference type="Proteomes" id="UP000034112">
    <property type="component" value="Unassembled WGS sequence"/>
</dbReference>
<accession>A0A0F9X6R1</accession>
<evidence type="ECO:0000313" key="9">
    <source>
        <dbReference type="EMBL" id="KKP00876.1"/>
    </source>
</evidence>
<dbReference type="GO" id="GO:0004222">
    <property type="term" value="F:metalloendopeptidase activity"/>
    <property type="evidence" value="ECO:0007669"/>
    <property type="project" value="InterPro"/>
</dbReference>
<proteinExistence type="inferred from homology"/>
<dbReference type="GO" id="GO:0006508">
    <property type="term" value="P:proteolysis"/>
    <property type="evidence" value="ECO:0007669"/>
    <property type="project" value="UniProtKB-KW"/>
</dbReference>
<sequence>MTPQPPQPPPDFTLDAASIVQQAELLIATSAKVWDAVAQIPPEEATFESAILPLIHNENDRMSISPQLGFLHNVSTSKELRDASKEARKILNRDSIGRYSRADIFKVVDTVWRRNESLDPESLLYVEKLRGQFIKTGQGLTDEAVKAKVKDSLVRIDELEMEHLRNLDSDVAGLWLTLDELQGVPQSHLDRWKKDGDKRWIDHKIPNYTAVMQHALRDETRQKVWLDMENRAKELNGANLKELLVLRDEVARALGYKNHAELRESDRILKTDDAVLFLNRIRNVLQELGLRELETLKTLKAEKVQQEQSQDAPLSGQFFSWDRPFFTRLAEDKSLQVDQNEVAEYFPLDRCVPRMMHILGAIFGVKFIKYPRDAPQITTWYEGVDAYSVWDDTAEGGDFLGYFYMDVFPRDNKYGHKGMFKMRPGYERQDGSRTYPCSAFMTNYSPPSATRPSLLKVNEVVSCFHELGHTIHNLTSKTKYARFHGSSVPRDFVEVPSIMLEYIFWNPHIVRAISGHYLTEADSENEKKLPEDVIERLIADQFAHTGLAQLSTLHFSTFDLLIHTPPNHQAICDMNLAAEFNKLRREICLVSGPEDIGYAADFAHGFCRFRFPIGYNTNYYTYLSSRSLSYDIFKTKFEPLLPSGPLNITKTNVDDIISHELRQEFRRYREIILVPGSNVVSYMQLLKEFLGRDANHEAWIEMLQEQIASHATQV</sequence>
<keyword evidence="4 7" id="KW-0378">Hydrolase</keyword>
<comment type="cofactor">
    <cofactor evidence="7">
        <name>Zn(2+)</name>
        <dbReference type="ChEBI" id="CHEBI:29105"/>
    </cofactor>
    <text evidence="7">Binds 1 zinc ion.</text>
</comment>
<evidence type="ECO:0000256" key="2">
    <source>
        <dbReference type="ARBA" id="ARBA00022670"/>
    </source>
</evidence>
<evidence type="ECO:0000256" key="6">
    <source>
        <dbReference type="ARBA" id="ARBA00023049"/>
    </source>
</evidence>
<dbReference type="Pfam" id="PF01432">
    <property type="entry name" value="Peptidase_M3"/>
    <property type="match status" value="1"/>
</dbReference>
<evidence type="ECO:0000259" key="8">
    <source>
        <dbReference type="Pfam" id="PF01432"/>
    </source>
</evidence>
<dbReference type="SUPFAM" id="SSF55486">
    <property type="entry name" value="Metalloproteases ('zincins'), catalytic domain"/>
    <property type="match status" value="1"/>
</dbReference>
<keyword evidence="5 7" id="KW-0862">Zinc</keyword>
<dbReference type="GO" id="GO:0046872">
    <property type="term" value="F:metal ion binding"/>
    <property type="evidence" value="ECO:0007669"/>
    <property type="project" value="UniProtKB-UniRule"/>
</dbReference>
<keyword evidence="2 7" id="KW-0645">Protease</keyword>
<keyword evidence="6 7" id="KW-0482">Metalloprotease</keyword>
<dbReference type="PANTHER" id="PTHR11804">
    <property type="entry name" value="PROTEASE M3 THIMET OLIGOPEPTIDASE-RELATED"/>
    <property type="match status" value="1"/>
</dbReference>
<dbReference type="EMBL" id="JOKZ01000225">
    <property type="protein sequence ID" value="KKP00876.1"/>
    <property type="molecule type" value="Genomic_DNA"/>
</dbReference>
<dbReference type="OMA" id="ENDRMSI"/>
<dbReference type="Gene3D" id="1.20.1050.40">
    <property type="entry name" value="Endopeptidase. Chain P, domain 1"/>
    <property type="match status" value="1"/>
</dbReference>
<comment type="caution">
    <text evidence="9">The sequence shown here is derived from an EMBL/GenBank/DDBJ whole genome shotgun (WGS) entry which is preliminary data.</text>
</comment>
<dbReference type="CDD" id="cd06455">
    <property type="entry name" value="M3A_TOP"/>
    <property type="match status" value="1"/>
</dbReference>
<dbReference type="OrthoDB" id="534666at2759"/>
<dbReference type="Gene3D" id="3.40.390.10">
    <property type="entry name" value="Collagenase (Catalytic Domain)"/>
    <property type="match status" value="1"/>
</dbReference>
<dbReference type="AlphaFoldDB" id="A0A0F9X6R1"/>
<dbReference type="PANTHER" id="PTHR11804:SF84">
    <property type="entry name" value="SACCHAROLYSIN"/>
    <property type="match status" value="1"/>
</dbReference>
<name>A0A0F9X6R1_TRIHA</name>
<evidence type="ECO:0000256" key="1">
    <source>
        <dbReference type="ARBA" id="ARBA00006040"/>
    </source>
</evidence>
<evidence type="ECO:0000256" key="4">
    <source>
        <dbReference type="ARBA" id="ARBA00022801"/>
    </source>
</evidence>
<keyword evidence="3 7" id="KW-0479">Metal-binding</keyword>
<evidence type="ECO:0000256" key="7">
    <source>
        <dbReference type="RuleBase" id="RU003435"/>
    </source>
</evidence>
<evidence type="ECO:0000313" key="10">
    <source>
        <dbReference type="Proteomes" id="UP000034112"/>
    </source>
</evidence>
<evidence type="ECO:0000256" key="3">
    <source>
        <dbReference type="ARBA" id="ARBA00022723"/>
    </source>
</evidence>
<gene>
    <name evidence="9" type="ORF">THAR02_07022</name>
</gene>